<name>A0A9P5NK98_GYMJU</name>
<organism evidence="1 2">
    <name type="scientific">Gymnopilus junonius</name>
    <name type="common">Spectacular rustgill mushroom</name>
    <name type="synonym">Gymnopilus spectabilis subsp. junonius</name>
    <dbReference type="NCBI Taxonomy" id="109634"/>
    <lineage>
        <taxon>Eukaryota</taxon>
        <taxon>Fungi</taxon>
        <taxon>Dikarya</taxon>
        <taxon>Basidiomycota</taxon>
        <taxon>Agaricomycotina</taxon>
        <taxon>Agaricomycetes</taxon>
        <taxon>Agaricomycetidae</taxon>
        <taxon>Agaricales</taxon>
        <taxon>Agaricineae</taxon>
        <taxon>Hymenogastraceae</taxon>
        <taxon>Gymnopilus</taxon>
    </lineage>
</organism>
<keyword evidence="2" id="KW-1185">Reference proteome</keyword>
<protein>
    <submittedName>
        <fullName evidence="1">Uncharacterized protein</fullName>
    </submittedName>
</protein>
<sequence>MSGNTLISSTHSLTLNALCKHLLMNMCTQLATKIDSLKRSDKEALEVIEDFNEWRREIISIDDAHHNDMQMATQVMLETLKHQCPKPEHPQLHPPPPLHNSCTYNDSCNYNDSHSYNASTTVFICQFPAKTDKQLNNCQCGAPDSAHYCELTIQDTLNARDEIICVGPIFHDHVPSRQSHPNQMGAPPHCNDFPSSNGIFSLNTSTVSTPVAPTSMPVSLASIVEVHDDEEPNTNVVAAILPSSSSTSSFVLGDGYDTSAENVSDPDVSPVPIAHLVWKAKASCKDLDGVNVEVLQDTGSSFNVISPGQAK</sequence>
<gene>
    <name evidence="1" type="ORF">CPB84DRAFT_1848346</name>
</gene>
<evidence type="ECO:0000313" key="2">
    <source>
        <dbReference type="Proteomes" id="UP000724874"/>
    </source>
</evidence>
<reference evidence="1" key="1">
    <citation type="submission" date="2020-11" db="EMBL/GenBank/DDBJ databases">
        <authorList>
            <consortium name="DOE Joint Genome Institute"/>
            <person name="Ahrendt S."/>
            <person name="Riley R."/>
            <person name="Andreopoulos W."/>
            <person name="LaButti K."/>
            <person name="Pangilinan J."/>
            <person name="Ruiz-duenas F.J."/>
            <person name="Barrasa J.M."/>
            <person name="Sanchez-Garcia M."/>
            <person name="Camarero S."/>
            <person name="Miyauchi S."/>
            <person name="Serrano A."/>
            <person name="Linde D."/>
            <person name="Babiker R."/>
            <person name="Drula E."/>
            <person name="Ayuso-Fernandez I."/>
            <person name="Pacheco R."/>
            <person name="Padilla G."/>
            <person name="Ferreira P."/>
            <person name="Barriuso J."/>
            <person name="Kellner H."/>
            <person name="Castanera R."/>
            <person name="Alfaro M."/>
            <person name="Ramirez L."/>
            <person name="Pisabarro A.G."/>
            <person name="Kuo A."/>
            <person name="Tritt A."/>
            <person name="Lipzen A."/>
            <person name="He G."/>
            <person name="Yan M."/>
            <person name="Ng V."/>
            <person name="Cullen D."/>
            <person name="Martin F."/>
            <person name="Rosso M.-N."/>
            <person name="Henrissat B."/>
            <person name="Hibbett D."/>
            <person name="Martinez A.T."/>
            <person name="Grigoriev I.V."/>
        </authorList>
    </citation>
    <scope>NUCLEOTIDE SEQUENCE</scope>
    <source>
        <strain evidence="1">AH 44721</strain>
    </source>
</reference>
<dbReference type="Proteomes" id="UP000724874">
    <property type="component" value="Unassembled WGS sequence"/>
</dbReference>
<dbReference type="EMBL" id="JADNYJ010000062">
    <property type="protein sequence ID" value="KAF8895009.1"/>
    <property type="molecule type" value="Genomic_DNA"/>
</dbReference>
<evidence type="ECO:0000313" key="1">
    <source>
        <dbReference type="EMBL" id="KAF8895009.1"/>
    </source>
</evidence>
<proteinExistence type="predicted"/>
<accession>A0A9P5NK98</accession>
<comment type="caution">
    <text evidence="1">The sequence shown here is derived from an EMBL/GenBank/DDBJ whole genome shotgun (WGS) entry which is preliminary data.</text>
</comment>
<dbReference type="AlphaFoldDB" id="A0A9P5NK98"/>